<evidence type="ECO:0000313" key="3">
    <source>
        <dbReference type="EMBL" id="MCF2529800.1"/>
    </source>
</evidence>
<feature type="transmembrane region" description="Helical" evidence="2">
    <location>
        <begin position="54"/>
        <end position="74"/>
    </location>
</feature>
<feature type="compositionally biased region" description="Low complexity" evidence="1">
    <location>
        <begin position="198"/>
        <end position="213"/>
    </location>
</feature>
<keyword evidence="4" id="KW-1185">Reference proteome</keyword>
<accession>A0AA41U1P7</accession>
<evidence type="ECO:0000256" key="2">
    <source>
        <dbReference type="SAM" id="Phobius"/>
    </source>
</evidence>
<feature type="region of interest" description="Disordered" evidence="1">
    <location>
        <begin position="159"/>
        <end position="224"/>
    </location>
</feature>
<feature type="compositionally biased region" description="Pro residues" evidence="1">
    <location>
        <begin position="214"/>
        <end position="224"/>
    </location>
</feature>
<evidence type="ECO:0000313" key="4">
    <source>
        <dbReference type="Proteomes" id="UP001165378"/>
    </source>
</evidence>
<sequence>MNHAETQRLREPAAWALIGFVAVGLAVTATRVLFGAGTLVEGLRARAYSAQADLLHVMTPFLLVVAVLLVTHLGRPPARSRLVTRVALAVLGAQALAGLGAALAALTYKGGAFAPVSEGARVQQTVLNITVLGLFALAAYFFLIVLAVPHPPTVTRGRVAEGAYGPPQPPPQPGPMPAAPPVTGAYRAPHVPPPAPPTAGHAAVPPTGAYAASAPPPQGPGAPR</sequence>
<comment type="caution">
    <text evidence="3">The sequence shown here is derived from an EMBL/GenBank/DDBJ whole genome shotgun (WGS) entry which is preliminary data.</text>
</comment>
<feature type="compositionally biased region" description="Pro residues" evidence="1">
    <location>
        <begin position="166"/>
        <end position="180"/>
    </location>
</feature>
<keyword evidence="2" id="KW-0472">Membrane</keyword>
<feature type="transmembrane region" description="Helical" evidence="2">
    <location>
        <begin position="12"/>
        <end position="34"/>
    </location>
</feature>
<evidence type="ECO:0000256" key="1">
    <source>
        <dbReference type="SAM" id="MobiDB-lite"/>
    </source>
</evidence>
<dbReference type="RefSeq" id="WP_235054282.1">
    <property type="nucleotide sequence ID" value="NZ_JAKFHA010000013.1"/>
</dbReference>
<proteinExistence type="predicted"/>
<name>A0AA41U1P7_9ACTN</name>
<reference evidence="3" key="1">
    <citation type="submission" date="2022-01" db="EMBL/GenBank/DDBJ databases">
        <title>Genome-Based Taxonomic Classification of the Phylum Actinobacteria.</title>
        <authorList>
            <person name="Gao Y."/>
        </authorList>
    </citation>
    <scope>NUCLEOTIDE SEQUENCE</scope>
    <source>
        <strain evidence="3">KLBMP 8922</strain>
    </source>
</reference>
<dbReference type="Proteomes" id="UP001165378">
    <property type="component" value="Unassembled WGS sequence"/>
</dbReference>
<keyword evidence="2" id="KW-1133">Transmembrane helix</keyword>
<keyword evidence="2" id="KW-0812">Transmembrane</keyword>
<feature type="transmembrane region" description="Helical" evidence="2">
    <location>
        <begin position="126"/>
        <end position="148"/>
    </location>
</feature>
<dbReference type="AlphaFoldDB" id="A0AA41U1P7"/>
<gene>
    <name evidence="3" type="ORF">LZ495_21615</name>
</gene>
<protein>
    <submittedName>
        <fullName evidence="3">Uncharacterized protein</fullName>
    </submittedName>
</protein>
<feature type="transmembrane region" description="Helical" evidence="2">
    <location>
        <begin position="86"/>
        <end position="106"/>
    </location>
</feature>
<dbReference type="EMBL" id="JAKFHA010000013">
    <property type="protein sequence ID" value="MCF2529800.1"/>
    <property type="molecule type" value="Genomic_DNA"/>
</dbReference>
<organism evidence="3 4">
    <name type="scientific">Yinghuangia soli</name>
    <dbReference type="NCBI Taxonomy" id="2908204"/>
    <lineage>
        <taxon>Bacteria</taxon>
        <taxon>Bacillati</taxon>
        <taxon>Actinomycetota</taxon>
        <taxon>Actinomycetes</taxon>
        <taxon>Kitasatosporales</taxon>
        <taxon>Streptomycetaceae</taxon>
        <taxon>Yinghuangia</taxon>
    </lineage>
</organism>